<comment type="caution">
    <text evidence="12">The sequence shown here is derived from an EMBL/GenBank/DDBJ whole genome shotgun (WGS) entry which is preliminary data.</text>
</comment>
<dbReference type="PROSITE" id="PS01095">
    <property type="entry name" value="GH18_1"/>
    <property type="match status" value="1"/>
</dbReference>
<dbReference type="InterPro" id="IPR017853">
    <property type="entry name" value="GH"/>
</dbReference>
<dbReference type="PANTHER" id="PTHR11177:SF317">
    <property type="entry name" value="CHITINASE 12-RELATED"/>
    <property type="match status" value="1"/>
</dbReference>
<sequence>MKSKLLLLIIFISKIFVMSIPLKKVTQNDVILLNNGSTCSELNSKGRCSLDCPCLKAEQCCSKHGYCGTTSNYCNDPLVSITTEKTTITTKKNIITTTIKKTTTTNKITTTKKTTTKKITTTTIDNSSINTYSANAGIVIYLPNYNLGSSNILDFDFTNIDVVNYSFFRLNDNGEPYSTYNSVDFKNKAIYYLNNDIKKKYPKLRTVLSFGGGSGSGNFGSVLNTDAKIKTVAKNIKNIINELKFDGVDIDWEFPNNETEIKNLLTLLKKLRSYLGNNKILTISASASPSKYQGYSNKFVKYVNWFNIMTYNYAGSWHEYTGYNSPLYSPSKDLNGQKSCHETTSIYINEGVPASRLVIGGAFYGREWKVNSSTNNGYNQVGTTNGCGAPGYTNGSWSYKALREQNILSSPKVATSPWIRTWHSDVKSPTLFNPNTNRYISYDDTDSMCERAAYVKKNKFAGVMVWEVGLDYKRELLNRLIRCYQKY</sequence>
<keyword evidence="7" id="KW-0624">Polysaccharide degradation</keyword>
<evidence type="ECO:0000256" key="4">
    <source>
        <dbReference type="ARBA" id="ARBA00023024"/>
    </source>
</evidence>
<feature type="chain" id="PRO_5013208813" description="GH18 domain-containing protein" evidence="10">
    <location>
        <begin position="20"/>
        <end position="487"/>
    </location>
</feature>
<evidence type="ECO:0000256" key="7">
    <source>
        <dbReference type="ARBA" id="ARBA00023326"/>
    </source>
</evidence>
<reference evidence="12 13" key="2">
    <citation type="submission" date="2016-08" db="EMBL/GenBank/DDBJ databases">
        <title>Pervasive Adenine N6-methylation of Active Genes in Fungi.</title>
        <authorList>
            <consortium name="DOE Joint Genome Institute"/>
            <person name="Mondo S.J."/>
            <person name="Dannebaum R.O."/>
            <person name="Kuo R.C."/>
            <person name="Labutti K."/>
            <person name="Haridas S."/>
            <person name="Kuo A."/>
            <person name="Salamov A."/>
            <person name="Ahrendt S.R."/>
            <person name="Lipzen A."/>
            <person name="Sullivan W."/>
            <person name="Andreopoulos W.B."/>
            <person name="Clum A."/>
            <person name="Lindquist E."/>
            <person name="Daum C."/>
            <person name="Ramamoorthy G.K."/>
            <person name="Gryganskyi A."/>
            <person name="Culley D."/>
            <person name="Magnuson J.K."/>
            <person name="James T.Y."/>
            <person name="O'Malley M.A."/>
            <person name="Stajich J.E."/>
            <person name="Spatafora J.W."/>
            <person name="Visel A."/>
            <person name="Grigoriev I.V."/>
        </authorList>
    </citation>
    <scope>NUCLEOTIDE SEQUENCE [LARGE SCALE GENOMIC DNA]</scope>
    <source>
        <strain evidence="12 13">S4</strain>
    </source>
</reference>
<comment type="similarity">
    <text evidence="9">Belongs to the glycosyl hydrolase 18 family.</text>
</comment>
<dbReference type="SMART" id="SM00636">
    <property type="entry name" value="Glyco_18"/>
    <property type="match status" value="1"/>
</dbReference>
<dbReference type="GO" id="GO:0008061">
    <property type="term" value="F:chitin binding"/>
    <property type="evidence" value="ECO:0007669"/>
    <property type="project" value="UniProtKB-KW"/>
</dbReference>
<gene>
    <name evidence="12" type="ORF">BCR32DRAFT_291580</name>
</gene>
<dbReference type="EMBL" id="MCFG01000059">
    <property type="protein sequence ID" value="ORX84086.1"/>
    <property type="molecule type" value="Genomic_DNA"/>
</dbReference>
<keyword evidence="4" id="KW-0146">Chitin degradation</keyword>
<dbReference type="InterPro" id="IPR036861">
    <property type="entry name" value="Endochitinase-like_sf"/>
</dbReference>
<dbReference type="InterPro" id="IPR018371">
    <property type="entry name" value="Chitin-binding_1_CS"/>
</dbReference>
<evidence type="ECO:0000256" key="8">
    <source>
        <dbReference type="RuleBase" id="RU000489"/>
    </source>
</evidence>
<keyword evidence="3 8" id="KW-0378">Hydrolase</keyword>
<keyword evidence="13" id="KW-1185">Reference proteome</keyword>
<dbReference type="Gene3D" id="3.10.50.10">
    <property type="match status" value="1"/>
</dbReference>
<evidence type="ECO:0000256" key="5">
    <source>
        <dbReference type="ARBA" id="ARBA00023277"/>
    </source>
</evidence>
<keyword evidence="6 8" id="KW-0326">Glycosidase</keyword>
<name>A0A1Y1XF93_9FUNG</name>
<dbReference type="SUPFAM" id="SSF54556">
    <property type="entry name" value="Chitinase insertion domain"/>
    <property type="match status" value="1"/>
</dbReference>
<dbReference type="STRING" id="1754192.A0A1Y1XF93"/>
<dbReference type="SUPFAM" id="SSF51445">
    <property type="entry name" value="(Trans)glycosidases"/>
    <property type="match status" value="1"/>
</dbReference>
<dbReference type="Proteomes" id="UP000193944">
    <property type="component" value="Unassembled WGS sequence"/>
</dbReference>
<protein>
    <recommendedName>
        <fullName evidence="11">GH18 domain-containing protein</fullName>
    </recommendedName>
</protein>
<keyword evidence="2" id="KW-0147">Chitin-binding</keyword>
<keyword evidence="5" id="KW-0119">Carbohydrate metabolism</keyword>
<feature type="signal peptide" evidence="10">
    <location>
        <begin position="1"/>
        <end position="19"/>
    </location>
</feature>
<dbReference type="PANTHER" id="PTHR11177">
    <property type="entry name" value="CHITINASE"/>
    <property type="match status" value="1"/>
</dbReference>
<dbReference type="InterPro" id="IPR011583">
    <property type="entry name" value="Chitinase_II/V-like_cat"/>
</dbReference>
<dbReference type="PROSITE" id="PS51910">
    <property type="entry name" value="GH18_2"/>
    <property type="match status" value="1"/>
</dbReference>
<evidence type="ECO:0000313" key="13">
    <source>
        <dbReference type="Proteomes" id="UP000193944"/>
    </source>
</evidence>
<evidence type="ECO:0000256" key="1">
    <source>
        <dbReference type="ARBA" id="ARBA00000822"/>
    </source>
</evidence>
<dbReference type="GO" id="GO:0006032">
    <property type="term" value="P:chitin catabolic process"/>
    <property type="evidence" value="ECO:0007669"/>
    <property type="project" value="UniProtKB-KW"/>
</dbReference>
<dbReference type="InterPro" id="IPR029070">
    <property type="entry name" value="Chitinase_insertion_sf"/>
</dbReference>
<dbReference type="InterPro" id="IPR001223">
    <property type="entry name" value="Glyco_hydro18_cat"/>
</dbReference>
<evidence type="ECO:0000256" key="9">
    <source>
        <dbReference type="RuleBase" id="RU004453"/>
    </source>
</evidence>
<dbReference type="GO" id="GO:0000272">
    <property type="term" value="P:polysaccharide catabolic process"/>
    <property type="evidence" value="ECO:0007669"/>
    <property type="project" value="UniProtKB-KW"/>
</dbReference>
<dbReference type="OrthoDB" id="73875at2759"/>
<dbReference type="CDD" id="cd00035">
    <property type="entry name" value="ChtBD1"/>
    <property type="match status" value="1"/>
</dbReference>
<dbReference type="SUPFAM" id="SSF57016">
    <property type="entry name" value="Plant lectins/antimicrobial peptides"/>
    <property type="match status" value="1"/>
</dbReference>
<reference evidence="12 13" key="1">
    <citation type="submission" date="2016-08" db="EMBL/GenBank/DDBJ databases">
        <title>A Parts List for Fungal Cellulosomes Revealed by Comparative Genomics.</title>
        <authorList>
            <consortium name="DOE Joint Genome Institute"/>
            <person name="Haitjema C.H."/>
            <person name="Gilmore S.P."/>
            <person name="Henske J.K."/>
            <person name="Solomon K.V."/>
            <person name="De Groot R."/>
            <person name="Kuo A."/>
            <person name="Mondo S.J."/>
            <person name="Salamov A.A."/>
            <person name="Labutti K."/>
            <person name="Zhao Z."/>
            <person name="Chiniquy J."/>
            <person name="Barry K."/>
            <person name="Brewer H.M."/>
            <person name="Purvine S.O."/>
            <person name="Wright A.T."/>
            <person name="Boxma B."/>
            <person name="Van Alen T."/>
            <person name="Hackstein J.H."/>
            <person name="Baker S.E."/>
            <person name="Grigoriev I.V."/>
            <person name="O'Malley M.A."/>
        </authorList>
    </citation>
    <scope>NUCLEOTIDE SEQUENCE [LARGE SCALE GENOMIC DNA]</scope>
    <source>
        <strain evidence="12 13">S4</strain>
    </source>
</reference>
<organism evidence="12 13">
    <name type="scientific">Anaeromyces robustus</name>
    <dbReference type="NCBI Taxonomy" id="1754192"/>
    <lineage>
        <taxon>Eukaryota</taxon>
        <taxon>Fungi</taxon>
        <taxon>Fungi incertae sedis</taxon>
        <taxon>Chytridiomycota</taxon>
        <taxon>Chytridiomycota incertae sedis</taxon>
        <taxon>Neocallimastigomycetes</taxon>
        <taxon>Neocallimastigales</taxon>
        <taxon>Neocallimastigaceae</taxon>
        <taxon>Anaeromyces</taxon>
    </lineage>
</organism>
<evidence type="ECO:0000256" key="2">
    <source>
        <dbReference type="ARBA" id="ARBA00022669"/>
    </source>
</evidence>
<evidence type="ECO:0000259" key="11">
    <source>
        <dbReference type="PROSITE" id="PS51910"/>
    </source>
</evidence>
<evidence type="ECO:0000256" key="3">
    <source>
        <dbReference type="ARBA" id="ARBA00022801"/>
    </source>
</evidence>
<evidence type="ECO:0000256" key="10">
    <source>
        <dbReference type="SAM" id="SignalP"/>
    </source>
</evidence>
<comment type="catalytic activity">
    <reaction evidence="1">
        <text>Random endo-hydrolysis of N-acetyl-beta-D-glucosaminide (1-&gt;4)-beta-linkages in chitin and chitodextrins.</text>
        <dbReference type="EC" id="3.2.1.14"/>
    </reaction>
</comment>
<keyword evidence="10" id="KW-0732">Signal</keyword>
<evidence type="ECO:0000313" key="12">
    <source>
        <dbReference type="EMBL" id="ORX84086.1"/>
    </source>
</evidence>
<dbReference type="Pfam" id="PF00704">
    <property type="entry name" value="Glyco_hydro_18"/>
    <property type="match status" value="1"/>
</dbReference>
<dbReference type="InterPro" id="IPR001579">
    <property type="entry name" value="Glyco_hydro_18_chit_AS"/>
</dbReference>
<dbReference type="InterPro" id="IPR050314">
    <property type="entry name" value="Glycosyl_Hydrlase_18"/>
</dbReference>
<dbReference type="GO" id="GO:0008843">
    <property type="term" value="F:endochitinase activity"/>
    <property type="evidence" value="ECO:0007669"/>
    <property type="project" value="UniProtKB-EC"/>
</dbReference>
<dbReference type="PROSITE" id="PS00026">
    <property type="entry name" value="CHIT_BIND_I_1"/>
    <property type="match status" value="1"/>
</dbReference>
<dbReference type="AlphaFoldDB" id="A0A1Y1XF93"/>
<evidence type="ECO:0000256" key="6">
    <source>
        <dbReference type="ARBA" id="ARBA00023295"/>
    </source>
</evidence>
<feature type="domain" description="GH18" evidence="11">
    <location>
        <begin position="136"/>
        <end position="487"/>
    </location>
</feature>
<dbReference type="Gene3D" id="3.30.60.10">
    <property type="entry name" value="Endochitinase-like"/>
    <property type="match status" value="1"/>
</dbReference>
<accession>A0A1Y1XF93</accession>
<dbReference type="Gene3D" id="3.20.20.80">
    <property type="entry name" value="Glycosidases"/>
    <property type="match status" value="1"/>
</dbReference>
<proteinExistence type="inferred from homology"/>